<dbReference type="RefSeq" id="WP_380972452.1">
    <property type="nucleotide sequence ID" value="NZ_JBHTEF010000001.1"/>
</dbReference>
<dbReference type="PANTHER" id="PTHR30399">
    <property type="entry name" value="UNCHARACTERIZED PROTEIN YGJP"/>
    <property type="match status" value="1"/>
</dbReference>
<keyword evidence="3" id="KW-1185">Reference proteome</keyword>
<dbReference type="Gene3D" id="3.30.2010.10">
    <property type="entry name" value="Metalloproteases ('zincins'), catalytic domain"/>
    <property type="match status" value="1"/>
</dbReference>
<dbReference type="Proteomes" id="UP001596527">
    <property type="component" value="Unassembled WGS sequence"/>
</dbReference>
<proteinExistence type="predicted"/>
<dbReference type="EMBL" id="JBHTEF010000001">
    <property type="protein sequence ID" value="MFC7580445.1"/>
    <property type="molecule type" value="Genomic_DNA"/>
</dbReference>
<dbReference type="CDD" id="cd07344">
    <property type="entry name" value="M48_yhfN_like"/>
    <property type="match status" value="1"/>
</dbReference>
<evidence type="ECO:0000313" key="2">
    <source>
        <dbReference type="EMBL" id="MFC7580445.1"/>
    </source>
</evidence>
<name>A0ABW2SKN0_9ACTO</name>
<evidence type="ECO:0000313" key="3">
    <source>
        <dbReference type="Proteomes" id="UP001596527"/>
    </source>
</evidence>
<comment type="caution">
    <text evidence="2">The sequence shown here is derived from an EMBL/GenBank/DDBJ whole genome shotgun (WGS) entry which is preliminary data.</text>
</comment>
<evidence type="ECO:0000259" key="1">
    <source>
        <dbReference type="Pfam" id="PF01863"/>
    </source>
</evidence>
<accession>A0ABW2SKN0</accession>
<dbReference type="InterPro" id="IPR002725">
    <property type="entry name" value="YgjP-like_metallopeptidase"/>
</dbReference>
<gene>
    <name evidence="2" type="ORF">ACFQWG_04315</name>
</gene>
<organism evidence="2 3">
    <name type="scientific">Schaalia naturae</name>
    <dbReference type="NCBI Taxonomy" id="635203"/>
    <lineage>
        <taxon>Bacteria</taxon>
        <taxon>Bacillati</taxon>
        <taxon>Actinomycetota</taxon>
        <taxon>Actinomycetes</taxon>
        <taxon>Actinomycetales</taxon>
        <taxon>Actinomycetaceae</taxon>
        <taxon>Schaalia</taxon>
    </lineage>
</organism>
<reference evidence="3" key="1">
    <citation type="journal article" date="2019" name="Int. J. Syst. Evol. Microbiol.">
        <title>The Global Catalogue of Microorganisms (GCM) 10K type strain sequencing project: providing services to taxonomists for standard genome sequencing and annotation.</title>
        <authorList>
            <consortium name="The Broad Institute Genomics Platform"/>
            <consortium name="The Broad Institute Genome Sequencing Center for Infectious Disease"/>
            <person name="Wu L."/>
            <person name="Ma J."/>
        </authorList>
    </citation>
    <scope>NUCLEOTIDE SEQUENCE [LARGE SCALE GENOMIC DNA]</scope>
    <source>
        <strain evidence="3">CCUG 56698</strain>
    </source>
</reference>
<sequence length="245" mass="28256">MSTASAYLTVAGLGIDVVYKDIKNLHISVYPPVGRVRVAAPATTDEDTIRLAIVQRLPWIKRQREQLQKADRQTKREMQSGETHYVWGQRYRLDVSRTSGNFRVETKGQTLWVVTPADADGDAKRAALDRWYRREIKAALPPLLAKWQPVVGVEADKIVVRRMKTKWGTCVPHSRTIWINPELAKKNPRCLEYIVVHELTHLHERSHNRRFTDLMDQFLPDWRARRDELNGAPLADEDWGAEDTA</sequence>
<dbReference type="InterPro" id="IPR053136">
    <property type="entry name" value="UTP_pyrophosphatase-like"/>
</dbReference>
<feature type="domain" description="YgjP-like metallopeptidase" evidence="1">
    <location>
        <begin position="27"/>
        <end position="230"/>
    </location>
</feature>
<dbReference type="PANTHER" id="PTHR30399:SF1">
    <property type="entry name" value="UTP PYROPHOSPHATASE"/>
    <property type="match status" value="1"/>
</dbReference>
<protein>
    <submittedName>
        <fullName evidence="2">M48 family metallopeptidase</fullName>
    </submittedName>
</protein>
<dbReference type="Pfam" id="PF01863">
    <property type="entry name" value="YgjP-like"/>
    <property type="match status" value="1"/>
</dbReference>